<dbReference type="EC" id="3.1.2.4" evidence="2"/>
<keyword evidence="1 2" id="KW-0378">Hydrolase</keyword>
<evidence type="ECO:0000313" key="4">
    <source>
        <dbReference type="EMBL" id="KAK7315689.1"/>
    </source>
</evidence>
<comment type="catalytic activity">
    <reaction evidence="2">
        <text>3-hydroxy-2-methylpropanoyl-CoA + H2O = 3-hydroxy-2-methylpropanoate + CoA + H(+)</text>
        <dbReference type="Rhea" id="RHEA:20888"/>
        <dbReference type="ChEBI" id="CHEBI:11805"/>
        <dbReference type="ChEBI" id="CHEBI:15377"/>
        <dbReference type="ChEBI" id="CHEBI:15378"/>
        <dbReference type="ChEBI" id="CHEBI:57287"/>
        <dbReference type="ChEBI" id="CHEBI:57340"/>
        <dbReference type="EC" id="3.1.2.4"/>
    </reaction>
</comment>
<dbReference type="GO" id="GO:0003860">
    <property type="term" value="F:3-hydroxyisobutyryl-CoA hydrolase activity"/>
    <property type="evidence" value="ECO:0007669"/>
    <property type="project" value="UniProtKB-UniRule"/>
</dbReference>
<dbReference type="CDD" id="cd06558">
    <property type="entry name" value="crotonase-like"/>
    <property type="match status" value="1"/>
</dbReference>
<organism evidence="4 5">
    <name type="scientific">Canavalia gladiata</name>
    <name type="common">Sword bean</name>
    <name type="synonym">Dolichos gladiatus</name>
    <dbReference type="NCBI Taxonomy" id="3824"/>
    <lineage>
        <taxon>Eukaryota</taxon>
        <taxon>Viridiplantae</taxon>
        <taxon>Streptophyta</taxon>
        <taxon>Embryophyta</taxon>
        <taxon>Tracheophyta</taxon>
        <taxon>Spermatophyta</taxon>
        <taxon>Magnoliopsida</taxon>
        <taxon>eudicotyledons</taxon>
        <taxon>Gunneridae</taxon>
        <taxon>Pentapetalae</taxon>
        <taxon>rosids</taxon>
        <taxon>fabids</taxon>
        <taxon>Fabales</taxon>
        <taxon>Fabaceae</taxon>
        <taxon>Papilionoideae</taxon>
        <taxon>50 kb inversion clade</taxon>
        <taxon>NPAAA clade</taxon>
        <taxon>indigoferoid/millettioid clade</taxon>
        <taxon>Phaseoleae</taxon>
        <taxon>Canavalia</taxon>
    </lineage>
</organism>
<dbReference type="SUPFAM" id="SSF52096">
    <property type="entry name" value="ClpP/crotonase"/>
    <property type="match status" value="1"/>
</dbReference>
<dbReference type="GO" id="GO:0006574">
    <property type="term" value="P:L-valine catabolic process"/>
    <property type="evidence" value="ECO:0007669"/>
    <property type="project" value="UniProtKB-UniRule"/>
</dbReference>
<proteinExistence type="inferred from homology"/>
<dbReference type="Pfam" id="PF16113">
    <property type="entry name" value="ECH_2"/>
    <property type="match status" value="1"/>
</dbReference>
<comment type="similarity">
    <text evidence="2">Belongs to the enoyl-CoA hydratase/isomerase family.</text>
</comment>
<comment type="caution">
    <text evidence="4">The sequence shown here is derived from an EMBL/GenBank/DDBJ whole genome shotgun (WGS) entry which is preliminary data.</text>
</comment>
<name>A0AAN9KER9_CANGL</name>
<comment type="function">
    <text evidence="2">Hydrolyzes 3-hydroxyisobutyryl-CoA (HIBYL-CoA), a saline catabolite. Has high activity toward isobutyryl-CoA. Could be an isobutyryl-CoA dehydrogenase that functions in valine catabolism.</text>
</comment>
<dbReference type="AlphaFoldDB" id="A0AAN9KER9"/>
<dbReference type="FunFam" id="3.90.226.10:FF:000027">
    <property type="entry name" value="Probable 3-hydroxyisobutyryl-CoA hydrolase 2"/>
    <property type="match status" value="1"/>
</dbReference>
<keyword evidence="5" id="KW-1185">Reference proteome</keyword>
<evidence type="ECO:0000259" key="3">
    <source>
        <dbReference type="Pfam" id="PF16113"/>
    </source>
</evidence>
<comment type="pathway">
    <text evidence="2">Amino-acid degradation; L-valine degradation.</text>
</comment>
<evidence type="ECO:0000256" key="1">
    <source>
        <dbReference type="ARBA" id="ARBA00022801"/>
    </source>
</evidence>
<dbReference type="Gene3D" id="3.90.226.10">
    <property type="entry name" value="2-enoyl-CoA Hydratase, Chain A, domain 1"/>
    <property type="match status" value="1"/>
</dbReference>
<dbReference type="NCBIfam" id="NF004127">
    <property type="entry name" value="PRK05617.1"/>
    <property type="match status" value="1"/>
</dbReference>
<protein>
    <recommendedName>
        <fullName evidence="2">3-hydroxyisobutyryl-CoA hydrolase</fullName>
        <shortName evidence="2">HIB-CoA hydrolase</shortName>
        <shortName evidence="2">HIBYL-CoA-H</shortName>
        <ecNumber evidence="2">3.1.2.4</ecNumber>
    </recommendedName>
    <alternativeName>
        <fullName evidence="2">3-hydroxyisobutyryl-coenzyme A hydrolase</fullName>
    </alternativeName>
</protein>
<sequence length="380" mass="42634">MSLSFTFDTEANQVLFSGNSKVKTVTLNRHQKLNTLNYEMIRQIKKKLQLYENDPSVKLVILKANGKAFSAGGDVVSVIMSSIAGHWTYSSMFYRKLLTLEYFIATYKKLTVTLINGLVMGAGAGLSMNTKFRIVTEKAIFAMPEASIGLFPDVGASYFLSKLPGYFGEYIGLTGTQLDGAEMVACGLATHFVPSVKLNILENVLQDVTSSSLPIAAIIETFTEKVELKEGSSFRRLETINKCFSKGTVEEIIICLEKESENGAEEWITNALNSMRLACPLSLKIFLKSIRMGRGQNIKQCLYRDYTIGIHIVRRTVSNDFYEGSRAKLFDKDNKPKWEPSMLELVSEEMVDQCFRNIDDDDLERLQLPDRANPQIASRL</sequence>
<evidence type="ECO:0000313" key="5">
    <source>
        <dbReference type="Proteomes" id="UP001367508"/>
    </source>
</evidence>
<accession>A0AAN9KER9</accession>
<dbReference type="InterPro" id="IPR032259">
    <property type="entry name" value="HIBYL-CoA-H"/>
</dbReference>
<dbReference type="PANTHER" id="PTHR43176:SF6">
    <property type="entry name" value="3-HYDROXYISOBUTYRYL-COA HYDROLASE"/>
    <property type="match status" value="1"/>
</dbReference>
<gene>
    <name evidence="4" type="ORF">VNO77_34256</name>
</gene>
<dbReference type="Proteomes" id="UP001367508">
    <property type="component" value="Unassembled WGS sequence"/>
</dbReference>
<feature type="domain" description="Enoyl-CoA hydratase/isomerase" evidence="3">
    <location>
        <begin position="23"/>
        <end position="355"/>
    </location>
</feature>
<dbReference type="EMBL" id="JAYMYQ010000008">
    <property type="protein sequence ID" value="KAK7315689.1"/>
    <property type="molecule type" value="Genomic_DNA"/>
</dbReference>
<dbReference type="InterPro" id="IPR029045">
    <property type="entry name" value="ClpP/crotonase-like_dom_sf"/>
</dbReference>
<reference evidence="4 5" key="1">
    <citation type="submission" date="2024-01" db="EMBL/GenBank/DDBJ databases">
        <title>The genomes of 5 underutilized Papilionoideae crops provide insights into root nodulation and disease resistanc.</title>
        <authorList>
            <person name="Jiang F."/>
        </authorList>
    </citation>
    <scope>NUCLEOTIDE SEQUENCE [LARGE SCALE GENOMIC DNA]</scope>
    <source>
        <strain evidence="4">LVBAO_FW01</strain>
        <tissue evidence="4">Leaves</tissue>
    </source>
</reference>
<dbReference type="PANTHER" id="PTHR43176">
    <property type="entry name" value="3-HYDROXYISOBUTYRYL-COA HYDROLASE-RELATED"/>
    <property type="match status" value="1"/>
</dbReference>
<evidence type="ECO:0000256" key="2">
    <source>
        <dbReference type="RuleBase" id="RU369070"/>
    </source>
</evidence>
<dbReference type="InterPro" id="IPR045004">
    <property type="entry name" value="ECH_dom"/>
</dbReference>